<accession>R7PRC6</accession>
<evidence type="ECO:0000256" key="1">
    <source>
        <dbReference type="SAM" id="Phobius"/>
    </source>
</evidence>
<keyword evidence="1" id="KW-0472">Membrane</keyword>
<reference evidence="2" key="1">
    <citation type="submission" date="2012-11" db="EMBL/GenBank/DDBJ databases">
        <title>Dependencies among metagenomic species, viruses, plasmids and units of genetic variation.</title>
        <authorList>
            <person name="Nielsen H.B."/>
            <person name="Almeida M."/>
            <person name="Juncker A.S."/>
            <person name="Rasmussen S."/>
            <person name="Li J."/>
            <person name="Sunagawa S."/>
            <person name="Plichta D."/>
            <person name="Gautier L."/>
            <person name="Le Chatelier E."/>
            <person name="Peletier E."/>
            <person name="Bonde I."/>
            <person name="Nielsen T."/>
            <person name="Manichanh C."/>
            <person name="Arumugam M."/>
            <person name="Batto J."/>
            <person name="Santos M.B.Q.D."/>
            <person name="Blom N."/>
            <person name="Borruel N."/>
            <person name="Burgdorf K.S."/>
            <person name="Boumezbeur F."/>
            <person name="Casellas F."/>
            <person name="Dore J."/>
            <person name="Guarner F."/>
            <person name="Hansen T."/>
            <person name="Hildebrand F."/>
            <person name="Kaas R.S."/>
            <person name="Kennedy S."/>
            <person name="Kristiansen K."/>
            <person name="Kultima J.R."/>
            <person name="Leonard P."/>
            <person name="Levenez F."/>
            <person name="Lund O."/>
            <person name="Moumen B."/>
            <person name="Le Paslier D."/>
            <person name="Pons N."/>
            <person name="Pedersen O."/>
            <person name="Prifti E."/>
            <person name="Qin J."/>
            <person name="Raes J."/>
            <person name="Tap J."/>
            <person name="Tims S."/>
            <person name="Ussery D.W."/>
            <person name="Yamada T."/>
            <person name="MetaHit consortium"/>
            <person name="Renault P."/>
            <person name="Sicheritz-Ponten T."/>
            <person name="Bork P."/>
            <person name="Wang J."/>
            <person name="Brunak S."/>
            <person name="Ehrlich S.D."/>
        </authorList>
    </citation>
    <scope>NUCLEOTIDE SEQUENCE [LARGE SCALE GENOMIC DNA]</scope>
</reference>
<proteinExistence type="predicted"/>
<organism evidence="2">
    <name type="scientific">Methanobrevibacter smithii CAG:186</name>
    <dbReference type="NCBI Taxonomy" id="1263088"/>
    <lineage>
        <taxon>Archaea</taxon>
        <taxon>Methanobacteriati</taxon>
        <taxon>Methanobacteriota</taxon>
        <taxon>Methanomada group</taxon>
        <taxon>Methanobacteria</taxon>
        <taxon>Methanobacteriales</taxon>
        <taxon>Methanobacteriaceae</taxon>
        <taxon>Methanobrevibacter</taxon>
    </lineage>
</organism>
<keyword evidence="1" id="KW-1133">Transmembrane helix</keyword>
<name>R7PRC6_METSM</name>
<feature type="transmembrane region" description="Helical" evidence="1">
    <location>
        <begin position="56"/>
        <end position="74"/>
    </location>
</feature>
<protein>
    <submittedName>
        <fullName evidence="2">Uncharacterized protein</fullName>
    </submittedName>
</protein>
<dbReference type="AlphaFoldDB" id="R7PRC6"/>
<keyword evidence="1" id="KW-0812">Transmembrane</keyword>
<comment type="caution">
    <text evidence="2">The sequence shown here is derived from an EMBL/GenBank/DDBJ whole genome shotgun (WGS) entry which is preliminary data.</text>
</comment>
<dbReference type="Proteomes" id="UP000018189">
    <property type="component" value="Unassembled WGS sequence"/>
</dbReference>
<evidence type="ECO:0000313" key="2">
    <source>
        <dbReference type="EMBL" id="CDF28483.1"/>
    </source>
</evidence>
<dbReference type="EMBL" id="CBKP010000014">
    <property type="protein sequence ID" value="CDF28483.1"/>
    <property type="molecule type" value="Genomic_DNA"/>
</dbReference>
<gene>
    <name evidence="2" type="ORF">BN522_00366</name>
</gene>
<sequence length="78" mass="8299">MVELEVGYSYAADNTTSGNEYPINNLTSNTGDNNIAAQQNINETTNTNNIVSMESTGIPIAILLVAIIGSVIGLKRKK</sequence>